<accession>A0A6I8NDX0</accession>
<evidence type="ECO:0000256" key="5">
    <source>
        <dbReference type="ARBA" id="ARBA00022692"/>
    </source>
</evidence>
<sequence length="314" mass="32489">MDVGATSPVTLILVQLGVGISGNGSLLPGSVRTVSAGHRPGSSEPIVSHLAPADVPMLLARGIPETMSAWGRRGFPDAAGCKILFHVHRVARALSLCTTCLPGVFQAVRLSPGTSRWAGVRSKLPRYIVPSCLLSRVLNLLIQVTALLYVSGPPNGTGSTSLLRLCSSAHIGLATAAVGPLLLSLRDLVSVGLVSGAGGHAASVPRGHQRRVRRLRGPGRSPRATPEVRAAQRVVALVTLSVLLFGGDTVTLSVLPEAGEDSPQLIDGHPVLTFTFSAVGPFPTIPGNGKTRRCRARRRPVSATDATGSLPGAP</sequence>
<dbReference type="GO" id="GO:0019236">
    <property type="term" value="P:response to pheromone"/>
    <property type="evidence" value="ECO:0007669"/>
    <property type="project" value="UniProtKB-KW"/>
</dbReference>
<reference evidence="13" key="3">
    <citation type="submission" date="2025-09" db="UniProtKB">
        <authorList>
            <consortium name="Ensembl"/>
        </authorList>
    </citation>
    <scope>IDENTIFICATION</scope>
    <source>
        <strain evidence="13">Glennie</strain>
    </source>
</reference>
<dbReference type="InterPro" id="IPR004072">
    <property type="entry name" value="Vmron_rcpt_1"/>
</dbReference>
<dbReference type="GeneID" id="100311457"/>
<reference evidence="13" key="2">
    <citation type="submission" date="2025-08" db="UniProtKB">
        <authorList>
            <consortium name="Ensembl"/>
        </authorList>
    </citation>
    <scope>IDENTIFICATION</scope>
    <source>
        <strain evidence="13">Glennie</strain>
    </source>
</reference>
<keyword evidence="9 11" id="KW-0675">Receptor</keyword>
<evidence type="ECO:0000256" key="9">
    <source>
        <dbReference type="ARBA" id="ARBA00023170"/>
    </source>
</evidence>
<evidence type="ECO:0000256" key="10">
    <source>
        <dbReference type="ARBA" id="ARBA00023224"/>
    </source>
</evidence>
<evidence type="ECO:0000256" key="12">
    <source>
        <dbReference type="SAM" id="MobiDB-lite"/>
    </source>
</evidence>
<evidence type="ECO:0000256" key="1">
    <source>
        <dbReference type="ARBA" id="ARBA00004651"/>
    </source>
</evidence>
<proteinExistence type="inferred from homology"/>
<evidence type="ECO:0000256" key="2">
    <source>
        <dbReference type="ARBA" id="ARBA00010663"/>
    </source>
</evidence>
<keyword evidence="3 11" id="KW-1003">Cell membrane</keyword>
<keyword evidence="6" id="KW-1133">Transmembrane helix</keyword>
<dbReference type="RefSeq" id="NP_001240561.2">
    <property type="nucleotide sequence ID" value="NM_001253632.2"/>
</dbReference>
<dbReference type="GO" id="GO:0016503">
    <property type="term" value="F:pheromone receptor activity"/>
    <property type="evidence" value="ECO:0007669"/>
    <property type="project" value="InterPro"/>
</dbReference>
<keyword evidence="4 11" id="KW-0589">Pheromone response</keyword>
<protein>
    <recommendedName>
        <fullName evidence="11">Vomeronasal type-1 receptor</fullName>
    </recommendedName>
</protein>
<reference evidence="13 14" key="1">
    <citation type="journal article" date="2008" name="Nature">
        <title>Genome analysis of the platypus reveals unique signatures of evolution.</title>
        <authorList>
            <person name="Warren W.C."/>
            <person name="Hillier L.W."/>
            <person name="Marshall Graves J.A."/>
            <person name="Birney E."/>
            <person name="Ponting C.P."/>
            <person name="Grutzner F."/>
            <person name="Belov K."/>
            <person name="Miller W."/>
            <person name="Clarke L."/>
            <person name="Chinwalla A.T."/>
            <person name="Yang S.P."/>
            <person name="Heger A."/>
            <person name="Locke D.P."/>
            <person name="Miethke P."/>
            <person name="Waters P.D."/>
            <person name="Veyrunes F."/>
            <person name="Fulton L."/>
            <person name="Fulton B."/>
            <person name="Graves T."/>
            <person name="Wallis J."/>
            <person name="Puente X.S."/>
            <person name="Lopez-Otin C."/>
            <person name="Ordonez G.R."/>
            <person name="Eichler E.E."/>
            <person name="Chen L."/>
            <person name="Cheng Z."/>
            <person name="Deakin J.E."/>
            <person name="Alsop A."/>
            <person name="Thompson K."/>
            <person name="Kirby P."/>
            <person name="Papenfuss A.T."/>
            <person name="Wakefield M.J."/>
            <person name="Olender T."/>
            <person name="Lancet D."/>
            <person name="Huttley G.A."/>
            <person name="Smit A.F."/>
            <person name="Pask A."/>
            <person name="Temple-Smith P."/>
            <person name="Batzer M.A."/>
            <person name="Walker J.A."/>
            <person name="Konkel M.K."/>
            <person name="Harris R.S."/>
            <person name="Whittington C.M."/>
            <person name="Wong E.S."/>
            <person name="Gemmell N.J."/>
            <person name="Buschiazzo E."/>
            <person name="Vargas Jentzsch I.M."/>
            <person name="Merkel A."/>
            <person name="Schmitz J."/>
            <person name="Zemann A."/>
            <person name="Churakov G."/>
            <person name="Kriegs J.O."/>
            <person name="Brosius J."/>
            <person name="Murchison E.P."/>
            <person name="Sachidanandam R."/>
            <person name="Smith C."/>
            <person name="Hannon G.J."/>
            <person name="Tsend-Ayush E."/>
            <person name="McMillan D."/>
            <person name="Attenborough R."/>
            <person name="Rens W."/>
            <person name="Ferguson-Smith M."/>
            <person name="Lefevre C.M."/>
            <person name="Sharp J.A."/>
            <person name="Nicholas K.R."/>
            <person name="Ray D.A."/>
            <person name="Kube M."/>
            <person name="Reinhardt R."/>
            <person name="Pringle T.H."/>
            <person name="Taylor J."/>
            <person name="Jones R.C."/>
            <person name="Nixon B."/>
            <person name="Dacheux J.L."/>
            <person name="Niwa H."/>
            <person name="Sekita Y."/>
            <person name="Huang X."/>
            <person name="Stark A."/>
            <person name="Kheradpour P."/>
            <person name="Kellis M."/>
            <person name="Flicek P."/>
            <person name="Chen Y."/>
            <person name="Webber C."/>
            <person name="Hardison R."/>
            <person name="Nelson J."/>
            <person name="Hallsworth-Pepin K."/>
            <person name="Delehaunty K."/>
            <person name="Markovic C."/>
            <person name="Minx P."/>
            <person name="Feng Y."/>
            <person name="Kremitzki C."/>
            <person name="Mitreva M."/>
            <person name="Glasscock J."/>
            <person name="Wylie T."/>
            <person name="Wohldmann P."/>
            <person name="Thiru P."/>
            <person name="Nhan M.N."/>
            <person name="Pohl C.S."/>
            <person name="Smith S.M."/>
            <person name="Hou S."/>
            <person name="Nefedov M."/>
            <person name="de Jong P.J."/>
            <person name="Renfree M.B."/>
            <person name="Mardis E.R."/>
            <person name="Wilson R.K."/>
        </authorList>
    </citation>
    <scope>NUCLEOTIDE SEQUENCE [LARGE SCALE GENOMIC DNA]</scope>
    <source>
        <strain evidence="13 14">Glennie</strain>
    </source>
</reference>
<keyword evidence="7 11" id="KW-0297">G-protein coupled receptor</keyword>
<comment type="similarity">
    <text evidence="2 11">Belongs to the G-protein coupled receptor 1 family.</text>
</comment>
<keyword evidence="14" id="KW-1185">Reference proteome</keyword>
<evidence type="ECO:0000256" key="4">
    <source>
        <dbReference type="ARBA" id="ARBA00022507"/>
    </source>
</evidence>
<dbReference type="Ensembl" id="ENSOANT00000070109.1">
    <property type="protein sequence ID" value="ENSOANP00000039438.1"/>
    <property type="gene ID" value="ENSOANG00000050833.1"/>
</dbReference>
<feature type="region of interest" description="Disordered" evidence="12">
    <location>
        <begin position="285"/>
        <end position="314"/>
    </location>
</feature>
<keyword evidence="10 11" id="KW-0807">Transducer</keyword>
<dbReference type="Pfam" id="PF03402">
    <property type="entry name" value="V1R"/>
    <property type="match status" value="1"/>
</dbReference>
<keyword evidence="5" id="KW-0812">Transmembrane</keyword>
<keyword evidence="8" id="KW-0472">Membrane</keyword>
<dbReference type="Proteomes" id="UP000002279">
    <property type="component" value="Chromosome 15"/>
</dbReference>
<dbReference type="OrthoDB" id="9606139at2759"/>
<evidence type="ECO:0000313" key="14">
    <source>
        <dbReference type="Proteomes" id="UP000002279"/>
    </source>
</evidence>
<evidence type="ECO:0000256" key="3">
    <source>
        <dbReference type="ARBA" id="ARBA00022475"/>
    </source>
</evidence>
<evidence type="ECO:0000256" key="8">
    <source>
        <dbReference type="ARBA" id="ARBA00023136"/>
    </source>
</evidence>
<gene>
    <name evidence="13" type="primary">ORNANAV1R3240</name>
</gene>
<dbReference type="GeneTree" id="ENSGT01030000234553"/>
<dbReference type="KEGG" id="oaa:100311457"/>
<evidence type="ECO:0000256" key="6">
    <source>
        <dbReference type="ARBA" id="ARBA00022989"/>
    </source>
</evidence>
<dbReference type="InParanoid" id="A0A6I8NDX0"/>
<name>A0A6I8NDX0_ORNAN</name>
<evidence type="ECO:0000256" key="11">
    <source>
        <dbReference type="RuleBase" id="RU364061"/>
    </source>
</evidence>
<dbReference type="CTD" id="100311457"/>
<dbReference type="AlphaFoldDB" id="A0A6I8NDX0"/>
<feature type="compositionally biased region" description="Basic residues" evidence="12">
    <location>
        <begin position="290"/>
        <end position="300"/>
    </location>
</feature>
<dbReference type="GO" id="GO:0005886">
    <property type="term" value="C:plasma membrane"/>
    <property type="evidence" value="ECO:0000318"/>
    <property type="project" value="GO_Central"/>
</dbReference>
<organism evidence="13 14">
    <name type="scientific">Ornithorhynchus anatinus</name>
    <name type="common">Duckbill platypus</name>
    <dbReference type="NCBI Taxonomy" id="9258"/>
    <lineage>
        <taxon>Eukaryota</taxon>
        <taxon>Metazoa</taxon>
        <taxon>Chordata</taxon>
        <taxon>Craniata</taxon>
        <taxon>Vertebrata</taxon>
        <taxon>Euteleostomi</taxon>
        <taxon>Mammalia</taxon>
        <taxon>Monotremata</taxon>
        <taxon>Ornithorhynchidae</taxon>
        <taxon>Ornithorhynchus</taxon>
    </lineage>
</organism>
<evidence type="ECO:0000256" key="7">
    <source>
        <dbReference type="ARBA" id="ARBA00023040"/>
    </source>
</evidence>
<dbReference type="GO" id="GO:0005550">
    <property type="term" value="F:pheromone binding"/>
    <property type="evidence" value="ECO:0000318"/>
    <property type="project" value="GO_Central"/>
</dbReference>
<comment type="subcellular location">
    <subcellularLocation>
        <location evidence="1 11">Cell membrane</location>
        <topology evidence="1 11">Multi-pass membrane protein</topology>
    </subcellularLocation>
</comment>
<evidence type="ECO:0000313" key="13">
    <source>
        <dbReference type="Ensembl" id="ENSOANP00000039438.1"/>
    </source>
</evidence>
<dbReference type="PANTHER" id="PTHR24062">
    <property type="entry name" value="VOMERONASAL TYPE-1 RECEPTOR"/>
    <property type="match status" value="1"/>
</dbReference>